<dbReference type="AlphaFoldDB" id="A0A2P2BPD6"/>
<keyword evidence="2" id="KW-1185">Reference proteome</keyword>
<dbReference type="KEGG" id="rhom:FRIFI_0659"/>
<evidence type="ECO:0000313" key="2">
    <source>
        <dbReference type="Proteomes" id="UP000245695"/>
    </source>
</evidence>
<dbReference type="EMBL" id="LN650648">
    <property type="protein sequence ID" value="CEI72206.1"/>
    <property type="molecule type" value="Genomic_DNA"/>
</dbReference>
<name>A0A2P2BPD6_9FIRM</name>
<accession>A0A2P2BPD6</accession>
<organism evidence="1 2">
    <name type="scientific">Romboutsia hominis</name>
    <dbReference type="NCBI Taxonomy" id="1507512"/>
    <lineage>
        <taxon>Bacteria</taxon>
        <taxon>Bacillati</taxon>
        <taxon>Bacillota</taxon>
        <taxon>Clostridia</taxon>
        <taxon>Peptostreptococcales</taxon>
        <taxon>Peptostreptococcaceae</taxon>
        <taxon>Romboutsia</taxon>
    </lineage>
</organism>
<sequence length="99" mass="11611">MNFIEFNISVSEIEFSIFKKIKNKKIYIVKNKLIIPKSFDIGNRLNYIKKLVSTIIKEHDINKSYINKNESENEDTIQLIKIEGIVEELLFNCGVEICK</sequence>
<gene>
    <name evidence="1" type="ORF">FRIFI_0659</name>
</gene>
<dbReference type="RefSeq" id="WP_092926977.1">
    <property type="nucleotide sequence ID" value="NZ_FJTZ01000012.1"/>
</dbReference>
<proteinExistence type="predicted"/>
<dbReference type="Proteomes" id="UP000245695">
    <property type="component" value="Chromosome 1"/>
</dbReference>
<protein>
    <submittedName>
        <fullName evidence="1">Uncharacterized protein</fullName>
    </submittedName>
</protein>
<reference evidence="1 2" key="1">
    <citation type="submission" date="2014-09" db="EMBL/GenBank/DDBJ databases">
        <authorList>
            <person name="Hornung B.V."/>
        </authorList>
    </citation>
    <scope>NUCLEOTIDE SEQUENCE [LARGE SCALE GENOMIC DNA]</scope>
    <source>
        <strain evidence="1 2">FRIFI</strain>
    </source>
</reference>
<evidence type="ECO:0000313" key="1">
    <source>
        <dbReference type="EMBL" id="CEI72206.1"/>
    </source>
</evidence>